<feature type="domain" description="DUF1023" evidence="3">
    <location>
        <begin position="334"/>
        <end position="476"/>
    </location>
</feature>
<evidence type="ECO:0000256" key="1">
    <source>
        <dbReference type="SAM" id="Coils"/>
    </source>
</evidence>
<dbReference type="InterPro" id="IPR010427">
    <property type="entry name" value="DUF1023"/>
</dbReference>
<evidence type="ECO:0000259" key="3">
    <source>
        <dbReference type="Pfam" id="PF06259"/>
    </source>
</evidence>
<comment type="caution">
    <text evidence="4">The sequence shown here is derived from an EMBL/GenBank/DDBJ whole genome shotgun (WGS) entry which is preliminary data.</text>
</comment>
<feature type="coiled-coil region" evidence="1">
    <location>
        <begin position="126"/>
        <end position="153"/>
    </location>
</feature>
<evidence type="ECO:0000256" key="2">
    <source>
        <dbReference type="SAM" id="MobiDB-lite"/>
    </source>
</evidence>
<accession>A0A917F8I8</accession>
<name>A0A917F8I8_9ACTN</name>
<dbReference type="Proteomes" id="UP000649179">
    <property type="component" value="Unassembled WGS sequence"/>
</dbReference>
<sequence>MAAGAIELDEDAAAVARGQAGVGRAEASLSSGHQRSQRALDRCAQSWSGPRSDVFAAAARGTAAALAGTGQACGTAASLLGDLAVAVRRTEDELAALGAQHRALPAHLMTPGIDLTGPAGDAQRRADVLSGQAHEATSELKRVERRIAGEMNALTDRLVPRLAGLPSCALVRKIHPGTGGGGGLAGALSTLTAALLVGPDGALTPVPDPTASPGAVHRWWTGLTTAQRDALVRADPRHWGNLDGIPVLDRDLANRIVLPQEIRDLRAELQQRFPEGEPGRYRTTYLGYGTGEVRTENPAWTAWDDLNQRLAGAASIDQRLHHGYLLIGFQPYAGSGRAIVSQGDPDTAAHTSIFVPGTTARLGSIDGDIERSDVMGGSASRSGAGSGTFAHVTWLGYDAPPTVLGDAPHLGWAEKGAPLLDGFASGLRATHAAGGRSHVTVVGHSYAATVIGQAASHGHRLEVDDVLMVAAAGAGVGHGWLGDDGTTVDDLHLSGPSRGHVYATRSRSDPIRWANDTHLGVDPTRATFGATVFGASPGTTHDGYWKDDTAALRSMGLVIAGRGPDVPPPTDDQRLGDPADVTFAPGS</sequence>
<reference evidence="4" key="1">
    <citation type="journal article" date="2014" name="Int. J. Syst. Evol. Microbiol.">
        <title>Complete genome sequence of Corynebacterium casei LMG S-19264T (=DSM 44701T), isolated from a smear-ripened cheese.</title>
        <authorList>
            <consortium name="US DOE Joint Genome Institute (JGI-PGF)"/>
            <person name="Walter F."/>
            <person name="Albersmeier A."/>
            <person name="Kalinowski J."/>
            <person name="Ruckert C."/>
        </authorList>
    </citation>
    <scope>NUCLEOTIDE SEQUENCE</scope>
    <source>
        <strain evidence="4">CGMCC 1.16067</strain>
    </source>
</reference>
<dbReference type="EMBL" id="BMKQ01000001">
    <property type="protein sequence ID" value="GGF55540.1"/>
    <property type="molecule type" value="Genomic_DNA"/>
</dbReference>
<keyword evidence="5" id="KW-1185">Reference proteome</keyword>
<reference evidence="4" key="2">
    <citation type="submission" date="2020-09" db="EMBL/GenBank/DDBJ databases">
        <authorList>
            <person name="Sun Q."/>
            <person name="Zhou Y."/>
        </authorList>
    </citation>
    <scope>NUCLEOTIDE SEQUENCE</scope>
    <source>
        <strain evidence="4">CGMCC 1.16067</strain>
    </source>
</reference>
<evidence type="ECO:0000313" key="4">
    <source>
        <dbReference type="EMBL" id="GGF55540.1"/>
    </source>
</evidence>
<dbReference type="Pfam" id="PF06259">
    <property type="entry name" value="Abhydrolase_8"/>
    <property type="match status" value="1"/>
</dbReference>
<gene>
    <name evidence="4" type="ORF">GCM10011519_31790</name>
</gene>
<feature type="region of interest" description="Disordered" evidence="2">
    <location>
        <begin position="562"/>
        <end position="587"/>
    </location>
</feature>
<dbReference type="AlphaFoldDB" id="A0A917F8I8"/>
<organism evidence="4 5">
    <name type="scientific">Marmoricola endophyticus</name>
    <dbReference type="NCBI Taxonomy" id="2040280"/>
    <lineage>
        <taxon>Bacteria</taxon>
        <taxon>Bacillati</taxon>
        <taxon>Actinomycetota</taxon>
        <taxon>Actinomycetes</taxon>
        <taxon>Propionibacteriales</taxon>
        <taxon>Nocardioidaceae</taxon>
        <taxon>Marmoricola</taxon>
    </lineage>
</organism>
<protein>
    <recommendedName>
        <fullName evidence="3">DUF1023 domain-containing protein</fullName>
    </recommendedName>
</protein>
<evidence type="ECO:0000313" key="5">
    <source>
        <dbReference type="Proteomes" id="UP000649179"/>
    </source>
</evidence>
<proteinExistence type="predicted"/>
<keyword evidence="1" id="KW-0175">Coiled coil</keyword>